<dbReference type="AlphaFoldDB" id="A0A918WNM4"/>
<evidence type="ECO:0000259" key="3">
    <source>
        <dbReference type="Pfam" id="PF00884"/>
    </source>
</evidence>
<dbReference type="RefSeq" id="WP_189572020.1">
    <property type="nucleotide sequence ID" value="NZ_BMXI01000015.1"/>
</dbReference>
<dbReference type="SUPFAM" id="SSF53649">
    <property type="entry name" value="Alkaline phosphatase-like"/>
    <property type="match status" value="1"/>
</dbReference>
<dbReference type="InterPro" id="IPR000917">
    <property type="entry name" value="Sulfatase_N"/>
</dbReference>
<reference evidence="4" key="1">
    <citation type="journal article" date="2014" name="Int. J. Syst. Evol. Microbiol.">
        <title>Complete genome sequence of Corynebacterium casei LMG S-19264T (=DSM 44701T), isolated from a smear-ripened cheese.</title>
        <authorList>
            <consortium name="US DOE Joint Genome Institute (JGI-PGF)"/>
            <person name="Walter F."/>
            <person name="Albersmeier A."/>
            <person name="Kalinowski J."/>
            <person name="Ruckert C."/>
        </authorList>
    </citation>
    <scope>NUCLEOTIDE SEQUENCE</scope>
    <source>
        <strain evidence="4">KCTC 12988</strain>
    </source>
</reference>
<comment type="similarity">
    <text evidence="1">Belongs to the sulfatase family.</text>
</comment>
<evidence type="ECO:0000313" key="5">
    <source>
        <dbReference type="Proteomes" id="UP000644507"/>
    </source>
</evidence>
<reference evidence="4" key="2">
    <citation type="submission" date="2020-09" db="EMBL/GenBank/DDBJ databases">
        <authorList>
            <person name="Sun Q."/>
            <person name="Kim S."/>
        </authorList>
    </citation>
    <scope>NUCLEOTIDE SEQUENCE</scope>
    <source>
        <strain evidence="4">KCTC 12988</strain>
    </source>
</reference>
<organism evidence="4 5">
    <name type="scientific">Roseibacillus persicicus</name>
    <dbReference type="NCBI Taxonomy" id="454148"/>
    <lineage>
        <taxon>Bacteria</taxon>
        <taxon>Pseudomonadati</taxon>
        <taxon>Verrucomicrobiota</taxon>
        <taxon>Verrucomicrobiia</taxon>
        <taxon>Verrucomicrobiales</taxon>
        <taxon>Verrucomicrobiaceae</taxon>
        <taxon>Roseibacillus</taxon>
    </lineage>
</organism>
<dbReference type="Pfam" id="PF00884">
    <property type="entry name" value="Sulfatase"/>
    <property type="match status" value="1"/>
</dbReference>
<feature type="chain" id="PRO_5037702839" evidence="2">
    <location>
        <begin position="23"/>
        <end position="500"/>
    </location>
</feature>
<dbReference type="Gene3D" id="3.40.720.10">
    <property type="entry name" value="Alkaline Phosphatase, subunit A"/>
    <property type="match status" value="1"/>
</dbReference>
<proteinExistence type="inferred from homology"/>
<name>A0A918WNM4_9BACT</name>
<protein>
    <submittedName>
        <fullName evidence="4">Acetylglucosamine-6-sulfatase</fullName>
    </submittedName>
</protein>
<comment type="caution">
    <text evidence="4">The sequence shown here is derived from an EMBL/GenBank/DDBJ whole genome shotgun (WGS) entry which is preliminary data.</text>
</comment>
<sequence>MNPKFYLLALLCLTPLVGLSGAEKPNLIFLFADDQSTDSMGCYGNPDVQTPHLDQLSADGVTFDRHYNTTSICMASRASVMTGMYEYKTGCNFSHGDLVASIWRKSYPVLLLEAGYTTAFAGKFGFELMEGPKGKKLPLPEKDFDRWGGSPGQSSYATKENKSMVGYAAEYPHSTLSYGAFGRDFVKGSAKSEKPFCLSISFKAPHKPATPDPKFDEVYKGKAFRKPENYGREHGEHFSKQSKQGRQYSRFHEWNYSDKFDEVMATYHQQIYAIDVAVGMIREALVESGEADNTVIIYSSDNGFFCGAHGYGSKVLPYEESARVPLIIFDPRHPNSGKKLRSGAVTGGIDFAPTMLKLAGVTVPENMDGVDLMKLYQEPEAAVRDSLLLINVWGNLPTQSLAVVTDELKYIYWGYAAGDFEVTEELFDLNKDPLELKNEAENPEYREALEAMRTAYDQHLQDWKMEAVAYNNYQIYGTLFDRKVSWPEKAALLGQPRRKK</sequence>
<dbReference type="GO" id="GO:0004065">
    <property type="term" value="F:arylsulfatase activity"/>
    <property type="evidence" value="ECO:0007669"/>
    <property type="project" value="TreeGrafter"/>
</dbReference>
<dbReference type="Proteomes" id="UP000644507">
    <property type="component" value="Unassembled WGS sequence"/>
</dbReference>
<feature type="domain" description="Sulfatase N-terminal" evidence="3">
    <location>
        <begin position="25"/>
        <end position="361"/>
    </location>
</feature>
<dbReference type="PANTHER" id="PTHR42693:SF33">
    <property type="entry name" value="ARYLSULFATASE"/>
    <property type="match status" value="1"/>
</dbReference>
<accession>A0A918WNM4</accession>
<gene>
    <name evidence="4" type="ORF">GCM10007100_31570</name>
</gene>
<dbReference type="PANTHER" id="PTHR42693">
    <property type="entry name" value="ARYLSULFATASE FAMILY MEMBER"/>
    <property type="match status" value="1"/>
</dbReference>
<feature type="signal peptide" evidence="2">
    <location>
        <begin position="1"/>
        <end position="22"/>
    </location>
</feature>
<keyword evidence="2" id="KW-0732">Signal</keyword>
<keyword evidence="5" id="KW-1185">Reference proteome</keyword>
<evidence type="ECO:0000256" key="2">
    <source>
        <dbReference type="SAM" id="SignalP"/>
    </source>
</evidence>
<dbReference type="EMBL" id="BMXI01000015">
    <property type="protein sequence ID" value="GHC61914.1"/>
    <property type="molecule type" value="Genomic_DNA"/>
</dbReference>
<dbReference type="CDD" id="cd16031">
    <property type="entry name" value="G6S_like"/>
    <property type="match status" value="1"/>
</dbReference>
<evidence type="ECO:0000313" key="4">
    <source>
        <dbReference type="EMBL" id="GHC61914.1"/>
    </source>
</evidence>
<dbReference type="InterPro" id="IPR017850">
    <property type="entry name" value="Alkaline_phosphatase_core_sf"/>
</dbReference>
<evidence type="ECO:0000256" key="1">
    <source>
        <dbReference type="ARBA" id="ARBA00008779"/>
    </source>
</evidence>
<dbReference type="InterPro" id="IPR050738">
    <property type="entry name" value="Sulfatase"/>
</dbReference>